<proteinExistence type="predicted"/>
<gene>
    <name evidence="2" type="ORF">PAPYR_3455</name>
</gene>
<evidence type="ECO:0000313" key="3">
    <source>
        <dbReference type="Proteomes" id="UP001141327"/>
    </source>
</evidence>
<feature type="compositionally biased region" description="Low complexity" evidence="1">
    <location>
        <begin position="444"/>
        <end position="454"/>
    </location>
</feature>
<evidence type="ECO:0000256" key="1">
    <source>
        <dbReference type="SAM" id="MobiDB-lite"/>
    </source>
</evidence>
<feature type="region of interest" description="Disordered" evidence="1">
    <location>
        <begin position="412"/>
        <end position="465"/>
    </location>
</feature>
<sequence>MPTPPPCVHTDGTSLLVAPDLPWPRLAGWPPQEKSMKSLSEAVHMIFLHLLDSYAPTPRLMAALQPMPPAMHCPVPHTHAMPILCPYPYARARQLFQHVGVKPYPYFGVAELAERVVTSCGRKLVMGLKKSLACEGQPDGEALDLELILGYFHLWMAVTYKQPEMNFAARFLKSVINQLCRGARSVAPHPSEELRHYFRYVPEEAASPDPAAAPPRPVGSPQADQPPQPQAPATPTAPPATPSRTPAAASRPGPRRPGQAPRKRADTQEQDGRLCPLRELARLYWLHPEVDRAVGVDALSEGAFRAIRRALKPEIARLEASEGTAAPGLDHLASKAKALQATWAAQRETPQARRPTTAPAAAAALAGLEDAEAATQPAALPSPAALTNRLAGAAPPTRPPRRIPRFSIRPAAAAPRQGHETLHQTAQPQHAPALPPREPAHSMAILPPAGAAPLPEVPPKLPTPP</sequence>
<accession>A0ABQ8UMM1</accession>
<feature type="compositionally biased region" description="Pro residues" evidence="1">
    <location>
        <begin position="455"/>
        <end position="465"/>
    </location>
</feature>
<feature type="region of interest" description="Disordered" evidence="1">
    <location>
        <begin position="206"/>
        <end position="273"/>
    </location>
</feature>
<dbReference type="Proteomes" id="UP001141327">
    <property type="component" value="Unassembled WGS sequence"/>
</dbReference>
<evidence type="ECO:0000313" key="2">
    <source>
        <dbReference type="EMBL" id="KAJ4460422.1"/>
    </source>
</evidence>
<comment type="caution">
    <text evidence="2">The sequence shown here is derived from an EMBL/GenBank/DDBJ whole genome shotgun (WGS) entry which is preliminary data.</text>
</comment>
<feature type="compositionally biased region" description="Low complexity" evidence="1">
    <location>
        <begin position="242"/>
        <end position="260"/>
    </location>
</feature>
<organism evidence="2 3">
    <name type="scientific">Paratrimastix pyriformis</name>
    <dbReference type="NCBI Taxonomy" id="342808"/>
    <lineage>
        <taxon>Eukaryota</taxon>
        <taxon>Metamonada</taxon>
        <taxon>Preaxostyla</taxon>
        <taxon>Paratrimastigidae</taxon>
        <taxon>Paratrimastix</taxon>
    </lineage>
</organism>
<name>A0ABQ8UMM1_9EUKA</name>
<dbReference type="EMBL" id="JAPMOS010000013">
    <property type="protein sequence ID" value="KAJ4460422.1"/>
    <property type="molecule type" value="Genomic_DNA"/>
</dbReference>
<reference evidence="2" key="1">
    <citation type="journal article" date="2022" name="bioRxiv">
        <title>Genomics of Preaxostyla Flagellates Illuminates Evolutionary Transitions and the Path Towards Mitochondrial Loss.</title>
        <authorList>
            <person name="Novak L.V.F."/>
            <person name="Treitli S.C."/>
            <person name="Pyrih J."/>
            <person name="Halakuc P."/>
            <person name="Pipaliya S.V."/>
            <person name="Vacek V."/>
            <person name="Brzon O."/>
            <person name="Soukal P."/>
            <person name="Eme L."/>
            <person name="Dacks J.B."/>
            <person name="Karnkowska A."/>
            <person name="Elias M."/>
            <person name="Hampl V."/>
        </authorList>
    </citation>
    <scope>NUCLEOTIDE SEQUENCE</scope>
    <source>
        <strain evidence="2">RCP-MX</strain>
    </source>
</reference>
<protein>
    <submittedName>
        <fullName evidence="2">Uncharacterized protein</fullName>
    </submittedName>
</protein>
<keyword evidence="3" id="KW-1185">Reference proteome</keyword>
<feature type="compositionally biased region" description="Basic and acidic residues" evidence="1">
    <location>
        <begin position="263"/>
        <end position="272"/>
    </location>
</feature>
<feature type="compositionally biased region" description="Pro residues" evidence="1">
    <location>
        <begin position="211"/>
        <end position="241"/>
    </location>
</feature>